<proteinExistence type="predicted"/>
<keyword evidence="1" id="KW-0808">Transferase</keyword>
<keyword evidence="2" id="KW-0677">Repeat</keyword>
<sequence>MKAVHCPRIGIIGAGGHGREVAQTVARVNGADDRSPRRELAGFFDDNCDDARVKRLGFEILGPCASADLPCLVGIGSGAIRRTFDEVVETAPPTIDMSALVGDDVTIGPGAVVFANAMITTNISLGRHVHIGRGASIGHDSVVRDYASVMPLGSISGGVTIGEAAFIGTGALIRQGLTIGAGATVGMGAVVLQDVAPGATVVGNPARQIG</sequence>
<organism evidence="4 5">
    <name type="scientific">Dermacoccus abyssi</name>
    <dbReference type="NCBI Taxonomy" id="322596"/>
    <lineage>
        <taxon>Bacteria</taxon>
        <taxon>Bacillati</taxon>
        <taxon>Actinomycetota</taxon>
        <taxon>Actinomycetes</taxon>
        <taxon>Micrococcales</taxon>
        <taxon>Dermacoccaceae</taxon>
        <taxon>Dermacoccus</taxon>
    </lineage>
</organism>
<feature type="domain" description="PglD N-terminal" evidence="3">
    <location>
        <begin position="8"/>
        <end position="83"/>
    </location>
</feature>
<evidence type="ECO:0000256" key="1">
    <source>
        <dbReference type="ARBA" id="ARBA00022679"/>
    </source>
</evidence>
<dbReference type="SUPFAM" id="SSF51161">
    <property type="entry name" value="Trimeric LpxA-like enzymes"/>
    <property type="match status" value="1"/>
</dbReference>
<dbReference type="InterPro" id="IPR020019">
    <property type="entry name" value="AcTrfase_PglD-like"/>
</dbReference>
<protein>
    <submittedName>
        <fullName evidence="4">Sugar acetyltransferase</fullName>
    </submittedName>
</protein>
<evidence type="ECO:0000313" key="5">
    <source>
        <dbReference type="Proteomes" id="UP000323565"/>
    </source>
</evidence>
<dbReference type="Pfam" id="PF17836">
    <property type="entry name" value="PglD_N"/>
    <property type="match status" value="1"/>
</dbReference>
<evidence type="ECO:0000256" key="2">
    <source>
        <dbReference type="ARBA" id="ARBA00022737"/>
    </source>
</evidence>
<dbReference type="Proteomes" id="UP000323565">
    <property type="component" value="Chromosome"/>
</dbReference>
<dbReference type="Gene3D" id="2.160.10.10">
    <property type="entry name" value="Hexapeptide repeat proteins"/>
    <property type="match status" value="1"/>
</dbReference>
<evidence type="ECO:0000259" key="3">
    <source>
        <dbReference type="Pfam" id="PF17836"/>
    </source>
</evidence>
<dbReference type="NCBIfam" id="TIGR03570">
    <property type="entry name" value="NeuD_NnaD"/>
    <property type="match status" value="1"/>
</dbReference>
<gene>
    <name evidence="4" type="ORF">FV141_09965</name>
</gene>
<reference evidence="4 5" key="1">
    <citation type="submission" date="2019-08" db="EMBL/GenBank/DDBJ databases">
        <title>Dermacoccus abyssi strain HZAU 226, whole genome Nanopore sequencing project.</title>
        <authorList>
            <person name="Guo A."/>
            <person name="Zhang X."/>
            <person name="Ruan Y."/>
            <person name="Liu W."/>
            <person name="Chen Q."/>
            <person name="Gu L."/>
        </authorList>
    </citation>
    <scope>NUCLEOTIDE SEQUENCE [LARGE SCALE GENOMIC DNA]</scope>
    <source>
        <strain evidence="4 5">HZAU 226</strain>
    </source>
</reference>
<dbReference type="CDD" id="cd03360">
    <property type="entry name" value="LbH_AT_putative"/>
    <property type="match status" value="1"/>
</dbReference>
<dbReference type="InterPro" id="IPR011004">
    <property type="entry name" value="Trimer_LpxA-like_sf"/>
</dbReference>
<accession>A0ABX5ZB34</accession>
<dbReference type="PANTHER" id="PTHR43300:SF7">
    <property type="entry name" value="UDP-N-ACETYLBACILLOSAMINE N-ACETYLTRANSFERASE"/>
    <property type="match status" value="1"/>
</dbReference>
<dbReference type="InterPro" id="IPR050179">
    <property type="entry name" value="Trans_hexapeptide_repeat"/>
</dbReference>
<dbReference type="InterPro" id="IPR018357">
    <property type="entry name" value="Hexapep_transf_CS"/>
</dbReference>
<keyword evidence="5" id="KW-1185">Reference proteome</keyword>
<dbReference type="PROSITE" id="PS00101">
    <property type="entry name" value="HEXAPEP_TRANSFERASES"/>
    <property type="match status" value="1"/>
</dbReference>
<dbReference type="Gene3D" id="3.40.50.20">
    <property type="match status" value="1"/>
</dbReference>
<name>A0ABX5ZB34_9MICO</name>
<dbReference type="InterPro" id="IPR041561">
    <property type="entry name" value="PglD_N"/>
</dbReference>
<dbReference type="PANTHER" id="PTHR43300">
    <property type="entry name" value="ACETYLTRANSFERASE"/>
    <property type="match status" value="1"/>
</dbReference>
<dbReference type="EMBL" id="CP043031">
    <property type="protein sequence ID" value="QEH93819.1"/>
    <property type="molecule type" value="Genomic_DNA"/>
</dbReference>
<evidence type="ECO:0000313" key="4">
    <source>
        <dbReference type="EMBL" id="QEH93819.1"/>
    </source>
</evidence>